<comment type="caution">
    <text evidence="2">The sequence shown here is derived from an EMBL/GenBank/DDBJ whole genome shotgun (WGS) entry which is preliminary data.</text>
</comment>
<dbReference type="GO" id="GO:0016491">
    <property type="term" value="F:oxidoreductase activity"/>
    <property type="evidence" value="ECO:0007669"/>
    <property type="project" value="InterPro"/>
</dbReference>
<name>A0A853DHN9_9MICO</name>
<dbReference type="AlphaFoldDB" id="A0A853DHN9"/>
<keyword evidence="3" id="KW-1185">Reference proteome</keyword>
<evidence type="ECO:0000313" key="2">
    <source>
        <dbReference type="EMBL" id="NYJ74260.1"/>
    </source>
</evidence>
<protein>
    <submittedName>
        <fullName evidence="2">Phytoene dehydrogenase-like protein</fullName>
    </submittedName>
</protein>
<gene>
    <name evidence="2" type="ORF">HNR15_001223</name>
</gene>
<dbReference type="RefSeq" id="WP_179479993.1">
    <property type="nucleotide sequence ID" value="NZ_JACCFW010000001.1"/>
</dbReference>
<dbReference type="InterPro" id="IPR001613">
    <property type="entry name" value="Flavin_amine_oxidase"/>
</dbReference>
<evidence type="ECO:0000313" key="3">
    <source>
        <dbReference type="Proteomes" id="UP000571817"/>
    </source>
</evidence>
<dbReference type="GO" id="GO:0005829">
    <property type="term" value="C:cytosol"/>
    <property type="evidence" value="ECO:0007669"/>
    <property type="project" value="TreeGrafter"/>
</dbReference>
<dbReference type="SUPFAM" id="SSF51905">
    <property type="entry name" value="FAD/NAD(P)-binding domain"/>
    <property type="match status" value="1"/>
</dbReference>
<dbReference type="EMBL" id="JACCFW010000001">
    <property type="protein sequence ID" value="NYJ74260.1"/>
    <property type="molecule type" value="Genomic_DNA"/>
</dbReference>
<sequence>MPQQTYDVVIVGGGHNGLTAAAYLSRAGLSVLLLERSDHLGGASVSAEAFPGMGARLSRYSYLVSLLPRQIIDDLDLRITLLRRRYSSYTPQPGTDRGLLIDHGDPLATRASFEALGAGDDVEGWDRLYARTSHLAQALWPTVTGPLPLRSDVAALVGDPSITRDFLERPLGEVIESSVTDDLVRGVVLTDGLISTYASAHDEDLQQNICFLYHVIGGGTGDWDVPVGGMGAVSGALEGAARRGGAELRTDAEVLSVGDGTVAWRSAAGDESRVVARHVLWAAAPAVLDQLMGAEPAERAEGAQVKVNLLLSRLPRLRDAAVPSAAAFGGTFHINETYTQLESAYRTALSGALPQPVPAEIYCHSITDPSILSPGLQQSGAHTLTVFALQTPDRLLDGADLDAARTTYERSVLDSLSSVLAEPIEDVVLRTPDGRPCIETKTTRDLQDALTMPGGNIFHGPLSWPFAEDDEALDDASARWGVRSAYDGVLLAGAGSRRGGGVSGLGGYHAARAVLEARSGHAG</sequence>
<accession>A0A853DHN9</accession>
<organism evidence="2 3">
    <name type="scientific">Allobranchiibius huperziae</name>
    <dbReference type="NCBI Taxonomy" id="1874116"/>
    <lineage>
        <taxon>Bacteria</taxon>
        <taxon>Bacillati</taxon>
        <taxon>Actinomycetota</taxon>
        <taxon>Actinomycetes</taxon>
        <taxon>Micrococcales</taxon>
        <taxon>Dermacoccaceae</taxon>
        <taxon>Allobranchiibius</taxon>
    </lineage>
</organism>
<dbReference type="Proteomes" id="UP000571817">
    <property type="component" value="Unassembled WGS sequence"/>
</dbReference>
<dbReference type="Gene3D" id="3.50.50.60">
    <property type="entry name" value="FAD/NAD(P)-binding domain"/>
    <property type="match status" value="1"/>
</dbReference>
<dbReference type="InterPro" id="IPR036188">
    <property type="entry name" value="FAD/NAD-bd_sf"/>
</dbReference>
<evidence type="ECO:0000256" key="1">
    <source>
        <dbReference type="ARBA" id="ARBA00001974"/>
    </source>
</evidence>
<comment type="cofactor">
    <cofactor evidence="1">
        <name>FAD</name>
        <dbReference type="ChEBI" id="CHEBI:57692"/>
    </cofactor>
</comment>
<proteinExistence type="predicted"/>
<dbReference type="PRINTS" id="PR00757">
    <property type="entry name" value="AMINEOXDASEF"/>
</dbReference>
<dbReference type="PANTHER" id="PTHR10668:SF103">
    <property type="entry name" value="PYRIDINE NUCLEOTIDE-DISULFIDE OXIDOREDUCTASE DOMAIN-CONTAINING PROTEIN 2"/>
    <property type="match status" value="1"/>
</dbReference>
<dbReference type="Pfam" id="PF12831">
    <property type="entry name" value="FAD_oxidored"/>
    <property type="match status" value="1"/>
</dbReference>
<dbReference type="PANTHER" id="PTHR10668">
    <property type="entry name" value="PHYTOENE DEHYDROGENASE"/>
    <property type="match status" value="1"/>
</dbReference>
<reference evidence="2 3" key="1">
    <citation type="submission" date="2020-07" db="EMBL/GenBank/DDBJ databases">
        <title>Sequencing the genomes of 1000 actinobacteria strains.</title>
        <authorList>
            <person name="Klenk H.-P."/>
        </authorList>
    </citation>
    <scope>NUCLEOTIDE SEQUENCE [LARGE SCALE GENOMIC DNA]</scope>
    <source>
        <strain evidence="2 3">DSM 29531</strain>
    </source>
</reference>